<feature type="transmembrane region" description="Helical" evidence="1">
    <location>
        <begin position="147"/>
        <end position="168"/>
    </location>
</feature>
<dbReference type="AlphaFoldDB" id="A0A1A6DSN2"/>
<dbReference type="PANTHER" id="PTHR14969:SF13">
    <property type="entry name" value="AT30094P"/>
    <property type="match status" value="1"/>
</dbReference>
<feature type="transmembrane region" description="Helical" evidence="1">
    <location>
        <begin position="229"/>
        <end position="247"/>
    </location>
</feature>
<feature type="transmembrane region" description="Helical" evidence="1">
    <location>
        <begin position="205"/>
        <end position="223"/>
    </location>
</feature>
<dbReference type="Proteomes" id="UP000091969">
    <property type="component" value="Unassembled WGS sequence"/>
</dbReference>
<proteinExistence type="predicted"/>
<feature type="domain" description="Phosphatidic acid phosphatase type 2/haloperoxidase" evidence="2">
    <location>
        <begin position="73"/>
        <end position="189"/>
    </location>
</feature>
<keyword evidence="1" id="KW-0812">Transmembrane</keyword>
<feature type="transmembrane region" description="Helical" evidence="1">
    <location>
        <begin position="45"/>
        <end position="67"/>
    </location>
</feature>
<evidence type="ECO:0000313" key="4">
    <source>
        <dbReference type="Proteomes" id="UP000091969"/>
    </source>
</evidence>
<dbReference type="Pfam" id="PF01569">
    <property type="entry name" value="PAP2"/>
    <property type="match status" value="1"/>
</dbReference>
<feature type="transmembrane region" description="Helical" evidence="1">
    <location>
        <begin position="174"/>
        <end position="193"/>
    </location>
</feature>
<dbReference type="InterPro" id="IPR000326">
    <property type="entry name" value="PAP2/HPO"/>
</dbReference>
<organism evidence="3 4">
    <name type="scientific">Tepidimonas fonticaldi</name>
    <dbReference type="NCBI Taxonomy" id="1101373"/>
    <lineage>
        <taxon>Bacteria</taxon>
        <taxon>Pseudomonadati</taxon>
        <taxon>Pseudomonadota</taxon>
        <taxon>Betaproteobacteria</taxon>
        <taxon>Burkholderiales</taxon>
        <taxon>Tepidimonas</taxon>
    </lineage>
</organism>
<dbReference type="CDD" id="cd01610">
    <property type="entry name" value="PAP2_like"/>
    <property type="match status" value="1"/>
</dbReference>
<dbReference type="STRING" id="1101373.A9O67_10280"/>
<sequence>MFRSAWFWRLPGLCLLVIAGLMLTPPVDALAGVQRLTRAAPDLLWWWLTWLGDTHFALALFLAATIATGHRHASPALLWSIAPATQTLHGIKTLAAAPRPAAVLPPEALHIIGDVLRQGSFPSGHTVTAFTLAACWILTARPPQRGMAAAVSLPLAFAIGLSRVGVGAHWPLDVAVGALLGWLCAAAAVLAAGRWGPRPGDALHRWEIGAAGVLGLGLWWRTVPATVEPLAHALGGLVVGVALVAAARRIWLRRASTGVPLRRLREME</sequence>
<dbReference type="SMART" id="SM00014">
    <property type="entry name" value="acidPPc"/>
    <property type="match status" value="1"/>
</dbReference>
<keyword evidence="1" id="KW-0472">Membrane</keyword>
<evidence type="ECO:0000256" key="1">
    <source>
        <dbReference type="SAM" id="Phobius"/>
    </source>
</evidence>
<keyword evidence="1" id="KW-1133">Transmembrane helix</keyword>
<dbReference type="InterPro" id="IPR036938">
    <property type="entry name" value="PAP2/HPO_sf"/>
</dbReference>
<dbReference type="PANTHER" id="PTHR14969">
    <property type="entry name" value="SPHINGOSINE-1-PHOSPHATE PHOSPHOHYDROLASE"/>
    <property type="match status" value="1"/>
</dbReference>
<dbReference type="SUPFAM" id="SSF48317">
    <property type="entry name" value="Acid phosphatase/Vanadium-dependent haloperoxidase"/>
    <property type="match status" value="1"/>
</dbReference>
<comment type="caution">
    <text evidence="3">The sequence shown here is derived from an EMBL/GenBank/DDBJ whole genome shotgun (WGS) entry which is preliminary data.</text>
</comment>
<keyword evidence="4" id="KW-1185">Reference proteome</keyword>
<evidence type="ECO:0000259" key="2">
    <source>
        <dbReference type="SMART" id="SM00014"/>
    </source>
</evidence>
<protein>
    <recommendedName>
        <fullName evidence="2">Phosphatidic acid phosphatase type 2/haloperoxidase domain-containing protein</fullName>
    </recommendedName>
</protein>
<accession>A0A1A6DSN2</accession>
<name>A0A1A6DSN2_9BURK</name>
<dbReference type="EMBL" id="LZDH01000066">
    <property type="protein sequence ID" value="OBS29784.1"/>
    <property type="molecule type" value="Genomic_DNA"/>
</dbReference>
<gene>
    <name evidence="3" type="ORF">A9O67_10280</name>
</gene>
<dbReference type="Gene3D" id="1.20.144.10">
    <property type="entry name" value="Phosphatidic acid phosphatase type 2/haloperoxidase"/>
    <property type="match status" value="1"/>
</dbReference>
<reference evidence="3 4" key="1">
    <citation type="submission" date="2016-06" db="EMBL/GenBank/DDBJ databases">
        <title>Genome sequence of Tepidimonas fonticaldi PL17.</title>
        <authorList>
            <person name="Pinnaka A.K."/>
        </authorList>
    </citation>
    <scope>NUCLEOTIDE SEQUENCE [LARGE SCALE GENOMIC DNA]</scope>
    <source>
        <strain evidence="3 4">PL17</strain>
    </source>
</reference>
<evidence type="ECO:0000313" key="3">
    <source>
        <dbReference type="EMBL" id="OBS29784.1"/>
    </source>
</evidence>